<feature type="compositionally biased region" description="Polar residues" evidence="1">
    <location>
        <begin position="187"/>
        <end position="196"/>
    </location>
</feature>
<feature type="region of interest" description="Disordered" evidence="1">
    <location>
        <begin position="157"/>
        <end position="202"/>
    </location>
</feature>
<evidence type="ECO:0000313" key="3">
    <source>
        <dbReference type="Proteomes" id="UP001215280"/>
    </source>
</evidence>
<evidence type="ECO:0000256" key="1">
    <source>
        <dbReference type="SAM" id="MobiDB-lite"/>
    </source>
</evidence>
<keyword evidence="3" id="KW-1185">Reference proteome</keyword>
<protein>
    <submittedName>
        <fullName evidence="2">Uncharacterized protein</fullName>
    </submittedName>
</protein>
<organism evidence="2 3">
    <name type="scientific">Mycena maculata</name>
    <dbReference type="NCBI Taxonomy" id="230809"/>
    <lineage>
        <taxon>Eukaryota</taxon>
        <taxon>Fungi</taxon>
        <taxon>Dikarya</taxon>
        <taxon>Basidiomycota</taxon>
        <taxon>Agaricomycotina</taxon>
        <taxon>Agaricomycetes</taxon>
        <taxon>Agaricomycetidae</taxon>
        <taxon>Agaricales</taxon>
        <taxon>Marasmiineae</taxon>
        <taxon>Mycenaceae</taxon>
        <taxon>Mycena</taxon>
    </lineage>
</organism>
<comment type="caution">
    <text evidence="2">The sequence shown here is derived from an EMBL/GenBank/DDBJ whole genome shotgun (WGS) entry which is preliminary data.</text>
</comment>
<evidence type="ECO:0000313" key="2">
    <source>
        <dbReference type="EMBL" id="KAJ7717487.1"/>
    </source>
</evidence>
<dbReference type="Proteomes" id="UP001215280">
    <property type="component" value="Unassembled WGS sequence"/>
</dbReference>
<dbReference type="EMBL" id="JARJLG010000317">
    <property type="protein sequence ID" value="KAJ7717487.1"/>
    <property type="molecule type" value="Genomic_DNA"/>
</dbReference>
<gene>
    <name evidence="2" type="ORF">DFH07DRAFT_341922</name>
</gene>
<reference evidence="2" key="1">
    <citation type="submission" date="2023-03" db="EMBL/GenBank/DDBJ databases">
        <title>Massive genome expansion in bonnet fungi (Mycena s.s.) driven by repeated elements and novel gene families across ecological guilds.</title>
        <authorList>
            <consortium name="Lawrence Berkeley National Laboratory"/>
            <person name="Harder C.B."/>
            <person name="Miyauchi S."/>
            <person name="Viragh M."/>
            <person name="Kuo A."/>
            <person name="Thoen E."/>
            <person name="Andreopoulos B."/>
            <person name="Lu D."/>
            <person name="Skrede I."/>
            <person name="Drula E."/>
            <person name="Henrissat B."/>
            <person name="Morin E."/>
            <person name="Kohler A."/>
            <person name="Barry K."/>
            <person name="LaButti K."/>
            <person name="Morin E."/>
            <person name="Salamov A."/>
            <person name="Lipzen A."/>
            <person name="Mereny Z."/>
            <person name="Hegedus B."/>
            <person name="Baldrian P."/>
            <person name="Stursova M."/>
            <person name="Weitz H."/>
            <person name="Taylor A."/>
            <person name="Grigoriev I.V."/>
            <person name="Nagy L.G."/>
            <person name="Martin F."/>
            <person name="Kauserud H."/>
        </authorList>
    </citation>
    <scope>NUCLEOTIDE SEQUENCE</scope>
    <source>
        <strain evidence="2">CBHHK188m</strain>
    </source>
</reference>
<accession>A0AAD7HCD1</accession>
<dbReference type="AlphaFoldDB" id="A0AAD7HCD1"/>
<proteinExistence type="predicted"/>
<sequence>MIDYYVPAFTKTCKQSSFIVKRPLISRNARRQALLNLYCSRARSHHHASKRWCVGRVRGRNMYAPRASLSTRAASAFRLSFLKTTQTSSRSLSWHTPYLTRHGWLPLSSSPCPPSWIKSPTLSLLAFGLAHRLSIERPATVLSEASLPKVPFLSRLTPDANPPHAEGSRVHVEDSLPPSPLPSSLLQRPQVTSRTVHGTRPVLPYAPRESEARLV</sequence>
<name>A0AAD7HCD1_9AGAR</name>